<dbReference type="STRING" id="1193182.BN11_480002"/>
<evidence type="ECO:0000256" key="1">
    <source>
        <dbReference type="PIRSR" id="PIRSR637460-2"/>
    </source>
</evidence>
<protein>
    <submittedName>
        <fullName evidence="4">Triacylglycerol lipase</fullName>
        <ecNumber evidence="4">3.1.1.3</ecNumber>
    </submittedName>
</protein>
<comment type="caution">
    <text evidence="4">The sequence shown here is derived from an EMBL/GenBank/DDBJ whole genome shotgun (WGS) entry which is preliminary data.</text>
</comment>
<dbReference type="Pfam" id="PF13472">
    <property type="entry name" value="Lipase_GDSL_2"/>
    <property type="match status" value="1"/>
</dbReference>
<name>W6K115_9MICO</name>
<dbReference type="InterPro" id="IPR013830">
    <property type="entry name" value="SGNH_hydro"/>
</dbReference>
<dbReference type="EC" id="3.1.1.3" evidence="4"/>
<dbReference type="PANTHER" id="PTHR37981">
    <property type="entry name" value="LIPASE 2"/>
    <property type="match status" value="1"/>
</dbReference>
<evidence type="ECO:0000313" key="5">
    <source>
        <dbReference type="Proteomes" id="UP000035763"/>
    </source>
</evidence>
<feature type="chain" id="PRO_5038498481" evidence="2">
    <location>
        <begin position="34"/>
        <end position="264"/>
    </location>
</feature>
<organism evidence="4 5">
    <name type="scientific">Nostocoides australiense Ben110</name>
    <dbReference type="NCBI Taxonomy" id="1193182"/>
    <lineage>
        <taxon>Bacteria</taxon>
        <taxon>Bacillati</taxon>
        <taxon>Actinomycetota</taxon>
        <taxon>Actinomycetes</taxon>
        <taxon>Micrococcales</taxon>
        <taxon>Intrasporangiaceae</taxon>
        <taxon>Nostocoides</taxon>
    </lineage>
</organism>
<keyword evidence="4" id="KW-0378">Hydrolase</keyword>
<dbReference type="SUPFAM" id="SSF52266">
    <property type="entry name" value="SGNH hydrolase"/>
    <property type="match status" value="1"/>
</dbReference>
<reference evidence="4 5" key="1">
    <citation type="journal article" date="2013" name="ISME J.">
        <title>A metabolic model for members of the genus Tetrasphaera involved in enhanced biological phosphorus removal.</title>
        <authorList>
            <person name="Kristiansen R."/>
            <person name="Nguyen H.T.T."/>
            <person name="Saunders A.M."/>
            <person name="Nielsen J.L."/>
            <person name="Wimmer R."/>
            <person name="Le V.Q."/>
            <person name="McIlroy S.J."/>
            <person name="Petrovski S."/>
            <person name="Seviour R.J."/>
            <person name="Calteau A."/>
            <person name="Nielsen K.L."/>
            <person name="Nielsen P.H."/>
        </authorList>
    </citation>
    <scope>NUCLEOTIDE SEQUENCE [LARGE SCALE GENOMIC DNA]</scope>
    <source>
        <strain evidence="4 5">Ben110</strain>
    </source>
</reference>
<feature type="disulfide bond" evidence="1">
    <location>
        <begin position="127"/>
        <end position="135"/>
    </location>
</feature>
<dbReference type="InterPro" id="IPR037460">
    <property type="entry name" value="SEST-like"/>
</dbReference>
<sequence>MALTPRAGRSIGSFVTLAAAVATLVPAAAPAGAAAPAPIVYDALGDSSASGAGVLPYDPGPRARSVSAPARLVDGRKRIVLNDFVACGGAKAMDIPGQVTALDTDTDLVTVSVGGNDISWIEAVATCILADEATCKGAVNRSRTAVLQSLPGLLDTAYSSIDRDAPNARVLVTGYARLFSPEYGDYVTPYGTVTAAEQQLMNDGAHLLNSVIAARAAAHGFTVVEVTKRFDGHGINAPEPWLLGLGPSCALRTRYSAVRRWCRP</sequence>
<dbReference type="GO" id="GO:0004806">
    <property type="term" value="F:triacylglycerol lipase activity"/>
    <property type="evidence" value="ECO:0007669"/>
    <property type="project" value="UniProtKB-EC"/>
</dbReference>
<dbReference type="InterPro" id="IPR036514">
    <property type="entry name" value="SGNH_hydro_sf"/>
</dbReference>
<dbReference type="Proteomes" id="UP000035763">
    <property type="component" value="Unassembled WGS sequence"/>
</dbReference>
<feature type="domain" description="SGNH hydrolase-type esterase" evidence="3">
    <location>
        <begin position="43"/>
        <end position="241"/>
    </location>
</feature>
<dbReference type="EMBL" id="CAJA01000423">
    <property type="protein sequence ID" value="CCH74766.1"/>
    <property type="molecule type" value="Genomic_DNA"/>
</dbReference>
<accession>W6K115</accession>
<feature type="signal peptide" evidence="2">
    <location>
        <begin position="1"/>
        <end position="33"/>
    </location>
</feature>
<dbReference type="AlphaFoldDB" id="W6K115"/>
<keyword evidence="5" id="KW-1185">Reference proteome</keyword>
<proteinExistence type="predicted"/>
<dbReference type="Gene3D" id="3.40.50.1110">
    <property type="entry name" value="SGNH hydrolase"/>
    <property type="match status" value="1"/>
</dbReference>
<dbReference type="CDD" id="cd01823">
    <property type="entry name" value="SEST_like"/>
    <property type="match status" value="1"/>
</dbReference>
<dbReference type="OrthoDB" id="5503950at2"/>
<evidence type="ECO:0000259" key="3">
    <source>
        <dbReference type="Pfam" id="PF13472"/>
    </source>
</evidence>
<gene>
    <name evidence="4" type="ORF">BN11_480002</name>
</gene>
<evidence type="ECO:0000256" key="2">
    <source>
        <dbReference type="SAM" id="SignalP"/>
    </source>
</evidence>
<dbReference type="GO" id="GO:0019433">
    <property type="term" value="P:triglyceride catabolic process"/>
    <property type="evidence" value="ECO:0007669"/>
    <property type="project" value="TreeGrafter"/>
</dbReference>
<keyword evidence="2" id="KW-0732">Signal</keyword>
<evidence type="ECO:0000313" key="4">
    <source>
        <dbReference type="EMBL" id="CCH74766.1"/>
    </source>
</evidence>
<keyword evidence="1" id="KW-1015">Disulfide bond</keyword>
<dbReference type="PANTHER" id="PTHR37981:SF1">
    <property type="entry name" value="SGNH HYDROLASE-TYPE ESTERASE DOMAIN-CONTAINING PROTEIN"/>
    <property type="match status" value="1"/>
</dbReference>
<dbReference type="RefSeq" id="WP_053084007.1">
    <property type="nucleotide sequence ID" value="NZ_HG764815.1"/>
</dbReference>